<sequence>RSQKPEKTLIQSRKSLFEKKQCPSTQEKSNISDRNSNISEMDNSAETSEIIGTHTPEKTNIQSKKSLFEKKQCPRSQTPEKTNIQSKKSLFEKKQCPSTQEISNISDKNSNISEMDNSAETSEIR</sequence>
<accession>A0AAV2Q5Q7</accession>
<feature type="compositionally biased region" description="Polar residues" evidence="1">
    <location>
        <begin position="114"/>
        <end position="125"/>
    </location>
</feature>
<feature type="non-terminal residue" evidence="2">
    <location>
        <position position="125"/>
    </location>
</feature>
<protein>
    <recommendedName>
        <fullName evidence="4">Exophilin 5</fullName>
    </recommendedName>
</protein>
<dbReference type="Proteomes" id="UP001497623">
    <property type="component" value="Unassembled WGS sequence"/>
</dbReference>
<feature type="compositionally biased region" description="Low complexity" evidence="1">
    <location>
        <begin position="102"/>
        <end position="113"/>
    </location>
</feature>
<reference evidence="2 3" key="1">
    <citation type="submission" date="2024-05" db="EMBL/GenBank/DDBJ databases">
        <authorList>
            <person name="Wallberg A."/>
        </authorList>
    </citation>
    <scope>NUCLEOTIDE SEQUENCE [LARGE SCALE GENOMIC DNA]</scope>
</reference>
<dbReference type="AlphaFoldDB" id="A0AAV2Q5Q7"/>
<evidence type="ECO:0000313" key="2">
    <source>
        <dbReference type="EMBL" id="CAL4069034.1"/>
    </source>
</evidence>
<name>A0AAV2Q5Q7_MEGNR</name>
<proteinExistence type="predicted"/>
<dbReference type="EMBL" id="CAXKWB010003360">
    <property type="protein sequence ID" value="CAL4069034.1"/>
    <property type="molecule type" value="Genomic_DNA"/>
</dbReference>
<comment type="caution">
    <text evidence="2">The sequence shown here is derived from an EMBL/GenBank/DDBJ whole genome shotgun (WGS) entry which is preliminary data.</text>
</comment>
<keyword evidence="3" id="KW-1185">Reference proteome</keyword>
<feature type="non-terminal residue" evidence="2">
    <location>
        <position position="1"/>
    </location>
</feature>
<evidence type="ECO:0008006" key="4">
    <source>
        <dbReference type="Google" id="ProtNLM"/>
    </source>
</evidence>
<gene>
    <name evidence="2" type="ORF">MNOR_LOCUS7570</name>
</gene>
<evidence type="ECO:0000256" key="1">
    <source>
        <dbReference type="SAM" id="MobiDB-lite"/>
    </source>
</evidence>
<feature type="compositionally biased region" description="Polar residues" evidence="1">
    <location>
        <begin position="74"/>
        <end position="88"/>
    </location>
</feature>
<evidence type="ECO:0000313" key="3">
    <source>
        <dbReference type="Proteomes" id="UP001497623"/>
    </source>
</evidence>
<organism evidence="2 3">
    <name type="scientific">Meganyctiphanes norvegica</name>
    <name type="common">Northern krill</name>
    <name type="synonym">Thysanopoda norvegica</name>
    <dbReference type="NCBI Taxonomy" id="48144"/>
    <lineage>
        <taxon>Eukaryota</taxon>
        <taxon>Metazoa</taxon>
        <taxon>Ecdysozoa</taxon>
        <taxon>Arthropoda</taxon>
        <taxon>Crustacea</taxon>
        <taxon>Multicrustacea</taxon>
        <taxon>Malacostraca</taxon>
        <taxon>Eumalacostraca</taxon>
        <taxon>Eucarida</taxon>
        <taxon>Euphausiacea</taxon>
        <taxon>Euphausiidae</taxon>
        <taxon>Meganyctiphanes</taxon>
    </lineage>
</organism>
<feature type="region of interest" description="Disordered" evidence="1">
    <location>
        <begin position="1"/>
        <end position="125"/>
    </location>
</feature>
<feature type="compositionally biased region" description="Polar residues" evidence="1">
    <location>
        <begin position="22"/>
        <end position="47"/>
    </location>
</feature>